<name>A0ABS8WCC0_9GAMM</name>
<dbReference type="Proteomes" id="UP001201273">
    <property type="component" value="Unassembled WGS sequence"/>
</dbReference>
<sequence length="119" mass="12930">MTQLSSVLYTDATQCVMTDQQPQSSQVSPAFDLSHGIHINGAKLRVAHDGPSDGDGAPTYGLVFEFAIEPSLQLALGYVEPFSPQLSWMLHASSPASRLGAWKDSNLQYLPQQYSPSFT</sequence>
<reference evidence="1 2" key="1">
    <citation type="journal article" date="2022" name="Environ. Microbiol. Rep.">
        <title>Eco-phylogenetic analyses reveal divergent evolution of vitamin B12 metabolism in the marine bacterial family 'Psychromonadaceae'.</title>
        <authorList>
            <person name="Jin X."/>
            <person name="Yang Y."/>
            <person name="Cao H."/>
            <person name="Gao B."/>
            <person name="Zhao Z."/>
        </authorList>
    </citation>
    <scope>NUCLEOTIDE SEQUENCE [LARGE SCALE GENOMIC DNA]</scope>
    <source>
        <strain evidence="1 2">MKS20</strain>
    </source>
</reference>
<proteinExistence type="predicted"/>
<evidence type="ECO:0000313" key="2">
    <source>
        <dbReference type="Proteomes" id="UP001201273"/>
    </source>
</evidence>
<comment type="caution">
    <text evidence="1">The sequence shown here is derived from an EMBL/GenBank/DDBJ whole genome shotgun (WGS) entry which is preliminary data.</text>
</comment>
<gene>
    <name evidence="1" type="ORF">K6Y31_13225</name>
</gene>
<dbReference type="EMBL" id="JAIMJA010000013">
    <property type="protein sequence ID" value="MCE2595767.1"/>
    <property type="molecule type" value="Genomic_DNA"/>
</dbReference>
<dbReference type="RefSeq" id="WP_233053437.1">
    <property type="nucleotide sequence ID" value="NZ_JAIMJA010000013.1"/>
</dbReference>
<organism evidence="1 2">
    <name type="scientific">Motilimonas cestriensis</name>
    <dbReference type="NCBI Taxonomy" id="2742685"/>
    <lineage>
        <taxon>Bacteria</taxon>
        <taxon>Pseudomonadati</taxon>
        <taxon>Pseudomonadota</taxon>
        <taxon>Gammaproteobacteria</taxon>
        <taxon>Alteromonadales</taxon>
        <taxon>Alteromonadales genera incertae sedis</taxon>
        <taxon>Motilimonas</taxon>
    </lineage>
</organism>
<accession>A0ABS8WCC0</accession>
<protein>
    <submittedName>
        <fullName evidence="1">Uncharacterized protein</fullName>
    </submittedName>
</protein>
<evidence type="ECO:0000313" key="1">
    <source>
        <dbReference type="EMBL" id="MCE2595767.1"/>
    </source>
</evidence>
<keyword evidence="2" id="KW-1185">Reference proteome</keyword>